<protein>
    <submittedName>
        <fullName evidence="1">Uncharacterized protein</fullName>
    </submittedName>
</protein>
<dbReference type="EMBL" id="MN740701">
    <property type="protein sequence ID" value="QHU09028.1"/>
    <property type="molecule type" value="Genomic_DNA"/>
</dbReference>
<name>A0A6C0JYQ0_9ZZZZ</name>
<reference evidence="1" key="1">
    <citation type="journal article" date="2020" name="Nature">
        <title>Giant virus diversity and host interactions through global metagenomics.</title>
        <authorList>
            <person name="Schulz F."/>
            <person name="Roux S."/>
            <person name="Paez-Espino D."/>
            <person name="Jungbluth S."/>
            <person name="Walsh D.A."/>
            <person name="Denef V.J."/>
            <person name="McMahon K.D."/>
            <person name="Konstantinidis K.T."/>
            <person name="Eloe-Fadrosh E.A."/>
            <person name="Kyrpides N.C."/>
            <person name="Woyke T."/>
        </authorList>
    </citation>
    <scope>NUCLEOTIDE SEQUENCE</scope>
    <source>
        <strain evidence="1">GVMAG-S-1064190-84</strain>
    </source>
</reference>
<proteinExistence type="predicted"/>
<sequence>MKCFHDKNLNDCDTCKIIKKIHQQQHVKFGNLYKLSEEIHKQLEGNNKNNNKPPLKINRMKNILVPITPLQKRIASEILKNPKNTRGYPFMLNQLTNSFEKLKK</sequence>
<dbReference type="AlphaFoldDB" id="A0A6C0JYQ0"/>
<organism evidence="1">
    <name type="scientific">viral metagenome</name>
    <dbReference type="NCBI Taxonomy" id="1070528"/>
    <lineage>
        <taxon>unclassified sequences</taxon>
        <taxon>metagenomes</taxon>
        <taxon>organismal metagenomes</taxon>
    </lineage>
</organism>
<accession>A0A6C0JYQ0</accession>
<evidence type="ECO:0000313" key="1">
    <source>
        <dbReference type="EMBL" id="QHU09028.1"/>
    </source>
</evidence>